<keyword evidence="7" id="KW-1185">Reference proteome</keyword>
<dbReference type="Ensembl" id="ENSCCRT00010103348.1">
    <property type="protein sequence ID" value="ENSCCRP00010093191.1"/>
    <property type="gene ID" value="ENSCCRG00010040775.1"/>
</dbReference>
<reference evidence="6" key="1">
    <citation type="submission" date="2025-08" db="UniProtKB">
        <authorList>
            <consortium name="Ensembl"/>
        </authorList>
    </citation>
    <scope>IDENTIFICATION</scope>
</reference>
<feature type="domain" description="SH3" evidence="5">
    <location>
        <begin position="50"/>
        <end position="119"/>
    </location>
</feature>
<keyword evidence="2 4" id="KW-0728">SH3 domain</keyword>
<evidence type="ECO:0000256" key="2">
    <source>
        <dbReference type="ARBA" id="ARBA00022443"/>
    </source>
</evidence>
<dbReference type="FunFam" id="2.30.30.40:FF:000315">
    <property type="entry name" value="Calcium channel, voltage-dependent, beta 2b"/>
    <property type="match status" value="1"/>
</dbReference>
<dbReference type="InterPro" id="IPR000584">
    <property type="entry name" value="VDCC_L_bsu"/>
</dbReference>
<proteinExistence type="inferred from homology"/>
<dbReference type="Pfam" id="PF00625">
    <property type="entry name" value="Guanylate_kin"/>
    <property type="match status" value="1"/>
</dbReference>
<dbReference type="AlphaFoldDB" id="A0A8C1R7M5"/>
<dbReference type="InterPro" id="IPR036028">
    <property type="entry name" value="SH3-like_dom_sf"/>
</dbReference>
<dbReference type="PANTHER" id="PTHR11824">
    <property type="entry name" value="VOLTAGE-DEPENDENT CALCIUM CHANNEL BETA SUBUNIT"/>
    <property type="match status" value="1"/>
</dbReference>
<dbReference type="InterPro" id="IPR001452">
    <property type="entry name" value="SH3_domain"/>
</dbReference>
<dbReference type="InterPro" id="IPR008145">
    <property type="entry name" value="GK/Ca_channel_bsu"/>
</dbReference>
<dbReference type="InterPro" id="IPR027417">
    <property type="entry name" value="P-loop_NTPase"/>
</dbReference>
<dbReference type="GO" id="GO:0005245">
    <property type="term" value="F:voltage-gated calcium channel activity"/>
    <property type="evidence" value="ECO:0007669"/>
    <property type="project" value="InterPro"/>
</dbReference>
<dbReference type="PRINTS" id="PR01626">
    <property type="entry name" value="LCACHANNELB"/>
</dbReference>
<dbReference type="SUPFAM" id="SSF50044">
    <property type="entry name" value="SH3-domain"/>
    <property type="match status" value="1"/>
</dbReference>
<evidence type="ECO:0000256" key="4">
    <source>
        <dbReference type="PROSITE-ProRule" id="PRU00192"/>
    </source>
</evidence>
<organism evidence="6 7">
    <name type="scientific">Cyprinus carpio</name>
    <name type="common">Common carp</name>
    <dbReference type="NCBI Taxonomy" id="7962"/>
    <lineage>
        <taxon>Eukaryota</taxon>
        <taxon>Metazoa</taxon>
        <taxon>Chordata</taxon>
        <taxon>Craniata</taxon>
        <taxon>Vertebrata</taxon>
        <taxon>Euteleostomi</taxon>
        <taxon>Actinopterygii</taxon>
        <taxon>Neopterygii</taxon>
        <taxon>Teleostei</taxon>
        <taxon>Ostariophysi</taxon>
        <taxon>Cypriniformes</taxon>
        <taxon>Cyprinidae</taxon>
        <taxon>Cyprininae</taxon>
        <taxon>Cyprinus</taxon>
    </lineage>
</organism>
<evidence type="ECO:0000313" key="6">
    <source>
        <dbReference type="Ensembl" id="ENSCCRP00010093191.1"/>
    </source>
</evidence>
<evidence type="ECO:0000313" key="7">
    <source>
        <dbReference type="Proteomes" id="UP000694427"/>
    </source>
</evidence>
<dbReference type="SMART" id="SM00072">
    <property type="entry name" value="GuKc"/>
    <property type="match status" value="1"/>
</dbReference>
<dbReference type="PROSITE" id="PS50002">
    <property type="entry name" value="SH3"/>
    <property type="match status" value="1"/>
</dbReference>
<keyword evidence="3" id="KW-0597">Phosphoprotein</keyword>
<dbReference type="Proteomes" id="UP000694427">
    <property type="component" value="Unplaced"/>
</dbReference>
<protein>
    <submittedName>
        <fullName evidence="6">Calcium channel, voltage-dependent, beta 2b</fullName>
    </submittedName>
</protein>
<accession>A0A8C1R7M5</accession>
<evidence type="ECO:0000256" key="3">
    <source>
        <dbReference type="ARBA" id="ARBA00022553"/>
    </source>
</evidence>
<reference evidence="6" key="2">
    <citation type="submission" date="2025-09" db="UniProtKB">
        <authorList>
            <consortium name="Ensembl"/>
        </authorList>
    </citation>
    <scope>IDENTIFICATION</scope>
</reference>
<evidence type="ECO:0000256" key="1">
    <source>
        <dbReference type="ARBA" id="ARBA00010836"/>
    </source>
</evidence>
<comment type="similarity">
    <text evidence="1">Belongs to the calcium channel beta subunit family.</text>
</comment>
<name>A0A8C1R7M5_CYPCA</name>
<dbReference type="SUPFAM" id="SSF52540">
    <property type="entry name" value="P-loop containing nucleoside triphosphate hydrolases"/>
    <property type="match status" value="1"/>
</dbReference>
<sequence>MICAHSSACCYTVSHNGQKCLGSADRQDSGATEEKEKNAQVQLEKAKFKPVAFAVRTNFTYTPADDDNVPIPGHGVSFEAKDFLHIKEKFNNDWWIGRPVKEGGEVGFIPSPVNLETILIRREVQARKAAKALANKAATAAKDDLNAKKAAPPQTGGEQLAAYDVVPSMRPVVLMGPSLKGYEVTDMMQKALFDFLKHRFEGRITITRVTADIALAKRSILNNPSKHAMIDRSNTRSSLAQIQGEVERIFELARSLQLVVLDADTINHPLQLSKTSLAPILVYVKISSPKVLTRLIKTRGKSQTKHLNVQMVAADKLAQYIKIATHPPEMEPPNPMLEKLAENTLPTSPTPAKVLDTLRNTGDEVLRLNIYRQSLWIFSSRLKQIKKCSLDMCFLTLTWYNTQVYVISNQAH</sequence>
<dbReference type="Gene3D" id="3.40.50.300">
    <property type="entry name" value="P-loop containing nucleotide triphosphate hydrolases"/>
    <property type="match status" value="1"/>
</dbReference>
<evidence type="ECO:0000259" key="5">
    <source>
        <dbReference type="PROSITE" id="PS50002"/>
    </source>
</evidence>
<dbReference type="Gene3D" id="2.30.30.40">
    <property type="entry name" value="SH3 Domains"/>
    <property type="match status" value="1"/>
</dbReference>
<dbReference type="GO" id="GO:0005891">
    <property type="term" value="C:voltage-gated calcium channel complex"/>
    <property type="evidence" value="ECO:0007669"/>
    <property type="project" value="InterPro"/>
</dbReference>